<dbReference type="EMBL" id="CAXDID020000032">
    <property type="protein sequence ID" value="CAL5994930.1"/>
    <property type="molecule type" value="Genomic_DNA"/>
</dbReference>
<dbReference type="Proteomes" id="UP001642409">
    <property type="component" value="Unassembled WGS sequence"/>
</dbReference>
<protein>
    <submittedName>
        <fullName evidence="1">Uncharacterized protein</fullName>
    </submittedName>
</protein>
<comment type="caution">
    <text evidence="1">The sequence shown here is derived from an EMBL/GenBank/DDBJ whole genome shotgun (WGS) entry which is preliminary data.</text>
</comment>
<name>A0ABP1HHS1_9EUKA</name>
<proteinExistence type="predicted"/>
<accession>A0ABP1HHS1</accession>
<evidence type="ECO:0000313" key="2">
    <source>
        <dbReference type="Proteomes" id="UP001642409"/>
    </source>
</evidence>
<evidence type="ECO:0000313" key="1">
    <source>
        <dbReference type="EMBL" id="CAL5994930.1"/>
    </source>
</evidence>
<keyword evidence="2" id="KW-1185">Reference proteome</keyword>
<reference evidence="1 2" key="1">
    <citation type="submission" date="2024-07" db="EMBL/GenBank/DDBJ databases">
        <authorList>
            <person name="Akdeniz Z."/>
        </authorList>
    </citation>
    <scope>NUCLEOTIDE SEQUENCE [LARGE SCALE GENOMIC DNA]</scope>
</reference>
<organism evidence="1 2">
    <name type="scientific">Hexamita inflata</name>
    <dbReference type="NCBI Taxonomy" id="28002"/>
    <lineage>
        <taxon>Eukaryota</taxon>
        <taxon>Metamonada</taxon>
        <taxon>Diplomonadida</taxon>
        <taxon>Hexamitidae</taxon>
        <taxon>Hexamitinae</taxon>
        <taxon>Hexamita</taxon>
    </lineage>
</organism>
<gene>
    <name evidence="1" type="ORF">HINF_LOCUS13787</name>
</gene>
<sequence length="185" mass="21180">MKEVIVSLAQILRLVKKYDTVFIVAVGSYLCENYFSVLRFLSHGNNSASKAEEIIINKEVLDYCCHETGQDITGAKKSRSKTLVVRKSRILNSEELQHIDRISWAMIRAIDEDSCADNEVRKLSGRDLKNMICEFVSSIYNENNITENFWHSNEERLVYEQNNRNVTGQGRTALVVQNSGKNDLE</sequence>